<sequence length="575" mass="56657">MAATSAGLTASPNGLHAVAAQLGTAAEAMATLAADPMIHPPLAADETSGSVAARLSGHGVVIASRAADGSAVLDSAAAAITQAASAYTAMDSANKAIVGLQSTPPPPVPGITPAMTTNAVAPDVPIVAPVPRPGEVTAAIMEAGDPDAGAGFVAACRAASAEFRNCGNMVRAAAGTLSSNLQGQAGPRITAALQGFADWTQTMADHADAIAQWATAHKSRFTQTRYQTPTTEDFTNRHRELQHAAALFASHPGPQTAAAITQAQNALTSLNNRTTIVAAGYHSGEIPQAPPGPPPVVPIVQSPAPQGDSPQSPPQFQQSLPGQEPADDGVGDGLDGAGGEGLEDDPNLTAGVSPAGQAIPAMASALPMMTGLLGGVIGAAASIPAGIGQQAQGLASQAMQGLGGLTSGLGSSGDELDELLQPSFGGEPIESGGGGGGEVGSTAPAGGAGGHLPPAANSMFAMSGPPGTVPMLGTAGPNTAMSPPAAGPGGAPMMMPMGGGMGAGAGAGTRAIKEPDKTIVVPAQPNSEPVKGEMIRRHTAQAQTDTPMPPPSNPPSVTVTSRRRRIEIPKDSEPR</sequence>
<evidence type="ECO:0000259" key="2">
    <source>
        <dbReference type="Pfam" id="PF00934"/>
    </source>
</evidence>
<dbReference type="InterPro" id="IPR038332">
    <property type="entry name" value="PPE_sf"/>
</dbReference>
<feature type="region of interest" description="Disordered" evidence="1">
    <location>
        <begin position="283"/>
        <end position="353"/>
    </location>
</feature>
<feature type="region of interest" description="Disordered" evidence="1">
    <location>
        <begin position="515"/>
        <end position="575"/>
    </location>
</feature>
<dbReference type="Pfam" id="PF00934">
    <property type="entry name" value="PE"/>
    <property type="match status" value="1"/>
</dbReference>
<evidence type="ECO:0000313" key="3">
    <source>
        <dbReference type="EMBL" id="VTP02311.1"/>
    </source>
</evidence>
<feature type="compositionally biased region" description="Pro residues" evidence="1">
    <location>
        <begin position="288"/>
        <end position="297"/>
    </location>
</feature>
<evidence type="ECO:0000256" key="1">
    <source>
        <dbReference type="SAM" id="MobiDB-lite"/>
    </source>
</evidence>
<feature type="compositionally biased region" description="Basic and acidic residues" evidence="1">
    <location>
        <begin position="566"/>
        <end position="575"/>
    </location>
</feature>
<feature type="domain" description="PE" evidence="2">
    <location>
        <begin position="8"/>
        <end position="94"/>
    </location>
</feature>
<reference evidence="3" key="1">
    <citation type="submission" date="2019-05" db="EMBL/GenBank/DDBJ databases">
        <authorList>
            <person name="Naeem R."/>
            <person name="Antony C."/>
            <person name="Guan Q."/>
        </authorList>
    </citation>
    <scope>NUCLEOTIDE SEQUENCE</scope>
    <source>
        <strain evidence="3">2</strain>
    </source>
</reference>
<dbReference type="EMBL" id="LR589131">
    <property type="protein sequence ID" value="VTP02311.1"/>
    <property type="molecule type" value="Genomic_DNA"/>
</dbReference>
<gene>
    <name evidence="3" type="ORF">BIN_B_04464</name>
</gene>
<feature type="compositionally biased region" description="Low complexity" evidence="1">
    <location>
        <begin position="298"/>
        <end position="323"/>
    </location>
</feature>
<feature type="compositionally biased region" description="Gly residues" evidence="1">
    <location>
        <begin position="331"/>
        <end position="340"/>
    </location>
</feature>
<feature type="compositionally biased region" description="Low complexity" evidence="1">
    <location>
        <begin position="440"/>
        <end position="452"/>
    </location>
</feature>
<feature type="region of interest" description="Disordered" evidence="1">
    <location>
        <begin position="406"/>
        <end position="452"/>
    </location>
</feature>
<feature type="compositionally biased region" description="Low complexity" evidence="1">
    <location>
        <begin position="412"/>
        <end position="430"/>
    </location>
</feature>
<dbReference type="InterPro" id="IPR000084">
    <property type="entry name" value="PE-PGRS_N"/>
</dbReference>
<proteinExistence type="predicted"/>
<name>A0A653EZF5_9MYCO</name>
<dbReference type="AlphaFoldDB" id="A0A653EZF5"/>
<dbReference type="Gene3D" id="1.20.1260.20">
    <property type="entry name" value="PPE superfamily"/>
    <property type="match status" value="1"/>
</dbReference>
<protein>
    <submittedName>
        <fullName evidence="3">PPE family protein</fullName>
    </submittedName>
</protein>
<organism evidence="3">
    <name type="scientific">Mycobacterium riyadhense</name>
    <dbReference type="NCBI Taxonomy" id="486698"/>
    <lineage>
        <taxon>Bacteria</taxon>
        <taxon>Bacillati</taxon>
        <taxon>Actinomycetota</taxon>
        <taxon>Actinomycetes</taxon>
        <taxon>Mycobacteriales</taxon>
        <taxon>Mycobacteriaceae</taxon>
        <taxon>Mycobacterium</taxon>
    </lineage>
</organism>
<accession>A0A653EZF5</accession>